<dbReference type="Proteomes" id="UP000709295">
    <property type="component" value="Unassembled WGS sequence"/>
</dbReference>
<name>A0A8J5I727_9STRA</name>
<comment type="caution">
    <text evidence="1">The sequence shown here is derived from an EMBL/GenBank/DDBJ whole genome shotgun (WGS) entry which is preliminary data.</text>
</comment>
<dbReference type="AlphaFoldDB" id="A0A8J5I727"/>
<keyword evidence="2" id="KW-1185">Reference proteome</keyword>
<organism evidence="1 2">
    <name type="scientific">Phytophthora aleatoria</name>
    <dbReference type="NCBI Taxonomy" id="2496075"/>
    <lineage>
        <taxon>Eukaryota</taxon>
        <taxon>Sar</taxon>
        <taxon>Stramenopiles</taxon>
        <taxon>Oomycota</taxon>
        <taxon>Peronosporomycetes</taxon>
        <taxon>Peronosporales</taxon>
        <taxon>Peronosporaceae</taxon>
        <taxon>Phytophthora</taxon>
    </lineage>
</organism>
<proteinExistence type="predicted"/>
<evidence type="ECO:0000313" key="1">
    <source>
        <dbReference type="EMBL" id="KAG6949469.1"/>
    </source>
</evidence>
<protein>
    <submittedName>
        <fullName evidence="1">Uncharacterized protein</fullName>
    </submittedName>
</protein>
<dbReference type="PANTHER" id="PTHR22538:SF1">
    <property type="entry name" value="VWFD DOMAIN-CONTAINING PROTEIN"/>
    <property type="match status" value="1"/>
</dbReference>
<accession>A0A8J5I727</accession>
<evidence type="ECO:0000313" key="2">
    <source>
        <dbReference type="Proteomes" id="UP000709295"/>
    </source>
</evidence>
<reference evidence="1" key="1">
    <citation type="submission" date="2021-01" db="EMBL/GenBank/DDBJ databases">
        <title>Phytophthora aleatoria, a newly-described species from Pinus radiata is distinct from Phytophthora cactorum isolates based on comparative genomics.</title>
        <authorList>
            <person name="Mcdougal R."/>
            <person name="Panda P."/>
            <person name="Williams N."/>
            <person name="Studholme D.J."/>
        </authorList>
    </citation>
    <scope>NUCLEOTIDE SEQUENCE</scope>
    <source>
        <strain evidence="1">NZFS 4037</strain>
    </source>
</reference>
<dbReference type="EMBL" id="JAENGY010001420">
    <property type="protein sequence ID" value="KAG6949469.1"/>
    <property type="molecule type" value="Genomic_DNA"/>
</dbReference>
<feature type="non-terminal residue" evidence="1">
    <location>
        <position position="338"/>
    </location>
</feature>
<sequence length="338" mass="37210">QYWLHFYIFEVGPNRLLGVEKHAPCYTQAKSTNIHGQSEFDVFAAPVVPDDGSSVLYDGQAVFLNGDIELVYSIVNGSGYMSTISSDKVDQSVACLPPSTLPFNSIIPALNNVAFIPSASVGDEVIECTSGALFTTTFLDVDFAICASGKHRFQKRLDYRGGVFETSNQCSETNVEGRTILWCRGYTLFGDIFSVGAAHWDNHAASAYLPTVTGVQDGKNSNDELNAAYVVAQEAYRGNVSAGMCSNDYDGIFSKYQAPLILGGTFLPRKSSVHDGLVEYQSCSIGLDQSLFGTSYKDTFYKPRLNHADKGFLTGDSLFKDSKKPMKWFECLRLYVFW</sequence>
<gene>
    <name evidence="1" type="ORF">JG688_00014612</name>
</gene>
<dbReference type="PANTHER" id="PTHR22538">
    <property type="entry name" value="CILIA- AND FLAGELLA-ASSOCIATED PROTEIN 74"/>
    <property type="match status" value="1"/>
</dbReference>